<evidence type="ECO:0000313" key="1">
    <source>
        <dbReference type="EMBL" id="KAB1181461.1"/>
    </source>
</evidence>
<proteinExistence type="predicted"/>
<evidence type="ECO:0000313" key="2">
    <source>
        <dbReference type="Proteomes" id="UP000480943"/>
    </source>
</evidence>
<dbReference type="Proteomes" id="UP000480943">
    <property type="component" value="Unassembled WGS sequence"/>
</dbReference>
<gene>
    <name evidence="1" type="ORF">F6450_08905</name>
</gene>
<reference evidence="1 2" key="1">
    <citation type="submission" date="2019-09" db="EMBL/GenBank/DDBJ databases">
        <title>Photobacterium damselae subsp. damselae CDC-2227-81, a human clinical isolate.</title>
        <authorList>
            <person name="Osorio C.R."/>
        </authorList>
    </citation>
    <scope>NUCLEOTIDE SEQUENCE [LARGE SCALE GENOMIC DNA]</scope>
    <source>
        <strain evidence="1 2">CDC-2227-81</strain>
    </source>
</reference>
<sequence>MSQKTVLSLHDLVNSVINHYQFTTRCYAENETPLHTVEFCTSRLQERAASQLNSLADIAYDMGEGELAHLIQLQAQQLEGGLSPMPL</sequence>
<accession>A0AAD3WYX9</accession>
<dbReference type="RefSeq" id="WP_151182691.1">
    <property type="nucleotide sequence ID" value="NZ_VZUQ01000053.1"/>
</dbReference>
<dbReference type="AlphaFoldDB" id="A0AAD3WYX9"/>
<organism evidence="1 2">
    <name type="scientific">Photobacterium damselae subsp. damselae</name>
    <name type="common">Listonella damsela</name>
    <dbReference type="NCBI Taxonomy" id="85581"/>
    <lineage>
        <taxon>Bacteria</taxon>
        <taxon>Pseudomonadati</taxon>
        <taxon>Pseudomonadota</taxon>
        <taxon>Gammaproteobacteria</taxon>
        <taxon>Vibrionales</taxon>
        <taxon>Vibrionaceae</taxon>
        <taxon>Photobacterium</taxon>
    </lineage>
</organism>
<dbReference type="EMBL" id="VZUQ01000053">
    <property type="protein sequence ID" value="KAB1181461.1"/>
    <property type="molecule type" value="Genomic_DNA"/>
</dbReference>
<protein>
    <submittedName>
        <fullName evidence="1">Uncharacterized protein</fullName>
    </submittedName>
</protein>
<comment type="caution">
    <text evidence="1">The sequence shown here is derived from an EMBL/GenBank/DDBJ whole genome shotgun (WGS) entry which is preliminary data.</text>
</comment>
<name>A0AAD3WYX9_PHODD</name>